<reference evidence="2" key="1">
    <citation type="journal article" date="2021" name="Nat. Commun.">
        <title>Genetic determinants of endophytism in the Arabidopsis root mycobiome.</title>
        <authorList>
            <person name="Mesny F."/>
            <person name="Miyauchi S."/>
            <person name="Thiergart T."/>
            <person name="Pickel B."/>
            <person name="Atanasova L."/>
            <person name="Karlsson M."/>
            <person name="Huettel B."/>
            <person name="Barry K.W."/>
            <person name="Haridas S."/>
            <person name="Chen C."/>
            <person name="Bauer D."/>
            <person name="Andreopoulos W."/>
            <person name="Pangilinan J."/>
            <person name="LaButti K."/>
            <person name="Riley R."/>
            <person name="Lipzen A."/>
            <person name="Clum A."/>
            <person name="Drula E."/>
            <person name="Henrissat B."/>
            <person name="Kohler A."/>
            <person name="Grigoriev I.V."/>
            <person name="Martin F.M."/>
            <person name="Hacquard S."/>
        </authorList>
    </citation>
    <scope>NUCLEOTIDE SEQUENCE</scope>
    <source>
        <strain evidence="2">MPI-CAGE-AT-0016</strain>
    </source>
</reference>
<feature type="region of interest" description="Disordered" evidence="1">
    <location>
        <begin position="78"/>
        <end position="98"/>
    </location>
</feature>
<evidence type="ECO:0000256" key="1">
    <source>
        <dbReference type="SAM" id="MobiDB-lite"/>
    </source>
</evidence>
<gene>
    <name evidence="2" type="ORF">B0T11DRAFT_327567</name>
</gene>
<feature type="compositionally biased region" description="Polar residues" evidence="1">
    <location>
        <begin position="78"/>
        <end position="97"/>
    </location>
</feature>
<dbReference type="Proteomes" id="UP000813385">
    <property type="component" value="Unassembled WGS sequence"/>
</dbReference>
<sequence>MATLGAMHNQSGYGQDGRQQQKEQGFSGYNQPAAKPIIAADVSASYFADDPNNLTGASSLTSYAQAFSSMSGVGTISQPAQANVSMESDYPRSTSSPLDRLTWIVDL</sequence>
<keyword evidence="3" id="KW-1185">Reference proteome</keyword>
<evidence type="ECO:0000313" key="3">
    <source>
        <dbReference type="Proteomes" id="UP000813385"/>
    </source>
</evidence>
<name>A0A8K0TNC8_9PEZI</name>
<accession>A0A8K0TNC8</accession>
<organism evidence="2 3">
    <name type="scientific">Plectosphaerella cucumerina</name>
    <dbReference type="NCBI Taxonomy" id="40658"/>
    <lineage>
        <taxon>Eukaryota</taxon>
        <taxon>Fungi</taxon>
        <taxon>Dikarya</taxon>
        <taxon>Ascomycota</taxon>
        <taxon>Pezizomycotina</taxon>
        <taxon>Sordariomycetes</taxon>
        <taxon>Hypocreomycetidae</taxon>
        <taxon>Glomerellales</taxon>
        <taxon>Plectosphaerellaceae</taxon>
        <taxon>Plectosphaerella</taxon>
    </lineage>
</organism>
<dbReference type="EMBL" id="JAGPXD010000002">
    <property type="protein sequence ID" value="KAH7369488.1"/>
    <property type="molecule type" value="Genomic_DNA"/>
</dbReference>
<evidence type="ECO:0000313" key="2">
    <source>
        <dbReference type="EMBL" id="KAH7369488.1"/>
    </source>
</evidence>
<dbReference type="AlphaFoldDB" id="A0A8K0TNC8"/>
<comment type="caution">
    <text evidence="2">The sequence shown here is derived from an EMBL/GenBank/DDBJ whole genome shotgun (WGS) entry which is preliminary data.</text>
</comment>
<feature type="region of interest" description="Disordered" evidence="1">
    <location>
        <begin position="1"/>
        <end position="30"/>
    </location>
</feature>
<proteinExistence type="predicted"/>
<protein>
    <submittedName>
        <fullName evidence="2">Uncharacterized protein</fullName>
    </submittedName>
</protein>